<keyword evidence="3" id="KW-1185">Reference proteome</keyword>
<feature type="region of interest" description="Disordered" evidence="1">
    <location>
        <begin position="140"/>
        <end position="188"/>
    </location>
</feature>
<evidence type="ECO:0000313" key="3">
    <source>
        <dbReference type="Proteomes" id="UP000265515"/>
    </source>
</evidence>
<comment type="caution">
    <text evidence="2">The sequence shown here is derived from an EMBL/GenBank/DDBJ whole genome shotgun (WGS) entry which is preliminary data.</text>
</comment>
<dbReference type="Proteomes" id="UP000265515">
    <property type="component" value="Unassembled WGS sequence"/>
</dbReference>
<name>A0A388L4D5_CHABU</name>
<protein>
    <submittedName>
        <fullName evidence="2">Uncharacterized protein</fullName>
    </submittedName>
</protein>
<organism evidence="2 3">
    <name type="scientific">Chara braunii</name>
    <name type="common">Braun's stonewort</name>
    <dbReference type="NCBI Taxonomy" id="69332"/>
    <lineage>
        <taxon>Eukaryota</taxon>
        <taxon>Viridiplantae</taxon>
        <taxon>Streptophyta</taxon>
        <taxon>Charophyceae</taxon>
        <taxon>Charales</taxon>
        <taxon>Characeae</taxon>
        <taxon>Chara</taxon>
    </lineage>
</organism>
<dbReference type="AlphaFoldDB" id="A0A388L4D5"/>
<dbReference type="EMBL" id="BFEA01000261">
    <property type="protein sequence ID" value="GBG77157.1"/>
    <property type="molecule type" value="Genomic_DNA"/>
</dbReference>
<proteinExistence type="predicted"/>
<feature type="compositionally biased region" description="Pro residues" evidence="1">
    <location>
        <begin position="150"/>
        <end position="162"/>
    </location>
</feature>
<sequence length="423" mass="46736">MREFSKYLVELTDVEPLPFANEDAWELHRALYKSVALGMFRFFVDHEDHAIGEHFVVYYVIAQPKPAEKEGTVALYPFAPLQTIDPGLLELIHLELLSIAQVIASEEEEIQPRLRTATAPRRTYNEVVIPDYIAQRAERLEDFPEERPLRPPSSYPRPAPPKAPKKTPKRKRRHPSPGAQGSRIGGGEEVIQPARTRIPDPMPGSAATLVKETIVPSPPIPRVPDLNLDGAGPSSSAAAGGGSRMGFPDPISGPLVLTGPLLHPSRTVHPTEVDFMVELATIRLEAITGAPRLDPAWEPYLTPPFQGCIAARLAGTLIYENGQRPNALYHFLVFAAQKRERRPYTETDVVMTGPRPRSVRKRVVRAVADLAPRVLSHVPGAFLYPSFVQHHFHEGDAPTTPAAMASFPPPIPPPLNPDIDHFL</sequence>
<accession>A0A388L4D5</accession>
<evidence type="ECO:0000313" key="2">
    <source>
        <dbReference type="EMBL" id="GBG77157.1"/>
    </source>
</evidence>
<feature type="compositionally biased region" description="Basic and acidic residues" evidence="1">
    <location>
        <begin position="140"/>
        <end position="149"/>
    </location>
</feature>
<dbReference type="Gramene" id="GBG77157">
    <property type="protein sequence ID" value="GBG77157"/>
    <property type="gene ID" value="CBR_g23484"/>
</dbReference>
<gene>
    <name evidence="2" type="ORF">CBR_g23484</name>
</gene>
<reference evidence="2 3" key="1">
    <citation type="journal article" date="2018" name="Cell">
        <title>The Chara Genome: Secondary Complexity and Implications for Plant Terrestrialization.</title>
        <authorList>
            <person name="Nishiyama T."/>
            <person name="Sakayama H."/>
            <person name="Vries J.D."/>
            <person name="Buschmann H."/>
            <person name="Saint-Marcoux D."/>
            <person name="Ullrich K.K."/>
            <person name="Haas F.B."/>
            <person name="Vanderstraeten L."/>
            <person name="Becker D."/>
            <person name="Lang D."/>
            <person name="Vosolsobe S."/>
            <person name="Rombauts S."/>
            <person name="Wilhelmsson P.K.I."/>
            <person name="Janitza P."/>
            <person name="Kern R."/>
            <person name="Heyl A."/>
            <person name="Rumpler F."/>
            <person name="Villalobos L.I.A.C."/>
            <person name="Clay J.M."/>
            <person name="Skokan R."/>
            <person name="Toyoda A."/>
            <person name="Suzuki Y."/>
            <person name="Kagoshima H."/>
            <person name="Schijlen E."/>
            <person name="Tajeshwar N."/>
            <person name="Catarino B."/>
            <person name="Hetherington A.J."/>
            <person name="Saltykova A."/>
            <person name="Bonnot C."/>
            <person name="Breuninger H."/>
            <person name="Symeonidi A."/>
            <person name="Radhakrishnan G.V."/>
            <person name="Van Nieuwerburgh F."/>
            <person name="Deforce D."/>
            <person name="Chang C."/>
            <person name="Karol K.G."/>
            <person name="Hedrich R."/>
            <person name="Ulvskov P."/>
            <person name="Glockner G."/>
            <person name="Delwiche C.F."/>
            <person name="Petrasek J."/>
            <person name="Van de Peer Y."/>
            <person name="Friml J."/>
            <person name="Beilby M."/>
            <person name="Dolan L."/>
            <person name="Kohara Y."/>
            <person name="Sugano S."/>
            <person name="Fujiyama A."/>
            <person name="Delaux P.-M."/>
            <person name="Quint M."/>
            <person name="TheiBen G."/>
            <person name="Hagemann M."/>
            <person name="Harholt J."/>
            <person name="Dunand C."/>
            <person name="Zachgo S."/>
            <person name="Langdale J."/>
            <person name="Maumus F."/>
            <person name="Straeten D.V.D."/>
            <person name="Gould S.B."/>
            <person name="Rensing S.A."/>
        </authorList>
    </citation>
    <scope>NUCLEOTIDE SEQUENCE [LARGE SCALE GENOMIC DNA]</scope>
    <source>
        <strain evidence="2 3">S276</strain>
    </source>
</reference>
<feature type="compositionally biased region" description="Basic residues" evidence="1">
    <location>
        <begin position="163"/>
        <end position="175"/>
    </location>
</feature>
<evidence type="ECO:0000256" key="1">
    <source>
        <dbReference type="SAM" id="MobiDB-lite"/>
    </source>
</evidence>